<evidence type="ECO:0000313" key="16">
    <source>
        <dbReference type="EMBL" id="JAS05704.1"/>
    </source>
</evidence>
<dbReference type="CDD" id="cd20628">
    <property type="entry name" value="CYP4"/>
    <property type="match status" value="1"/>
</dbReference>
<keyword evidence="15" id="KW-1133">Transmembrane helix</keyword>
<keyword evidence="9 14" id="KW-0560">Oxidoreductase</keyword>
<evidence type="ECO:0000256" key="8">
    <source>
        <dbReference type="ARBA" id="ARBA00022848"/>
    </source>
</evidence>
<feature type="non-terminal residue" evidence="18">
    <location>
        <position position="1"/>
    </location>
</feature>
<dbReference type="EMBL" id="GEDC01031594">
    <property type="protein sequence ID" value="JAS05704.1"/>
    <property type="molecule type" value="Transcribed_RNA"/>
</dbReference>
<keyword evidence="8" id="KW-0492">Microsome</keyword>
<dbReference type="PANTHER" id="PTHR24291">
    <property type="entry name" value="CYTOCHROME P450 FAMILY 4"/>
    <property type="match status" value="1"/>
</dbReference>
<evidence type="ECO:0000256" key="6">
    <source>
        <dbReference type="ARBA" id="ARBA00022723"/>
    </source>
</evidence>
<dbReference type="GO" id="GO:0005506">
    <property type="term" value="F:iron ion binding"/>
    <property type="evidence" value="ECO:0007669"/>
    <property type="project" value="InterPro"/>
</dbReference>
<dbReference type="InterPro" id="IPR036396">
    <property type="entry name" value="Cyt_P450_sf"/>
</dbReference>
<feature type="binding site" description="axial binding residue" evidence="13">
    <location>
        <position position="464"/>
    </location>
    <ligand>
        <name>heme</name>
        <dbReference type="ChEBI" id="CHEBI:30413"/>
    </ligand>
    <ligandPart>
        <name>Fe</name>
        <dbReference type="ChEBI" id="CHEBI:18248"/>
    </ligandPart>
</feature>
<evidence type="ECO:0000256" key="3">
    <source>
        <dbReference type="ARBA" id="ARBA00004406"/>
    </source>
</evidence>
<dbReference type="GO" id="GO:0020037">
    <property type="term" value="F:heme binding"/>
    <property type="evidence" value="ECO:0007669"/>
    <property type="project" value="InterPro"/>
</dbReference>
<dbReference type="AlphaFoldDB" id="A0A1B6E7G5"/>
<dbReference type="InterPro" id="IPR001128">
    <property type="entry name" value="Cyt_P450"/>
</dbReference>
<feature type="transmembrane region" description="Helical" evidence="15">
    <location>
        <begin position="7"/>
        <end position="29"/>
    </location>
</feature>
<dbReference type="GO" id="GO:0016705">
    <property type="term" value="F:oxidoreductase activity, acting on paired donors, with incorporation or reduction of molecular oxygen"/>
    <property type="evidence" value="ECO:0007669"/>
    <property type="project" value="InterPro"/>
</dbReference>
<evidence type="ECO:0000256" key="2">
    <source>
        <dbReference type="ARBA" id="ARBA00004174"/>
    </source>
</evidence>
<accession>A0A1B6E7G5</accession>
<evidence type="ECO:0000256" key="7">
    <source>
        <dbReference type="ARBA" id="ARBA00022824"/>
    </source>
</evidence>
<sequence length="519" mass="59428">FCQELKMTLYTILLSVFLCVISAVVVSRWKRKKDALVKEVNKIKGPSGLFLLGNLDEIGAKPDKAFEIGQQLIDTYGPVVRLWLLYEPVILITKVEYLEKILSSTTEITKSLFYKFLHPWLGTGLLTSTGEKWRIHRKMITPTFHFTMLDSFVDIFVDKSDKFVNNLEKIKPGAEFDICPYLSLVTLDVICHAAMGVDINAQQLDELSTEGRTYVESHTKLTKAIMVHMFKPHLWLNWMFYLFNSQGRQVPGAMRILHQFTAKVIAERKAHRAEMKNKKTISNEMEDQIGIKRKKALLDVLLDAAEDSEKISDHEIQEEVDTFMFEGNDTTSNGLAWMFLILGNHPEVQDKIIEELDGIFQGSQRRIAASDLVEMKYLERVIKESLRLFPSVPSIGRTLQKDLDLGDCLLPAGCHLKIEIGLMQRDPRYFKNPNVFDPDNFLPERIRSRNPYSYLAFSAGPRNCIGQKFAINQMKVLVATTLSKFRVESIHKVDEVGKLSEMTLRPINGIKLRISPRNK</sequence>
<evidence type="ECO:0000256" key="10">
    <source>
        <dbReference type="ARBA" id="ARBA00023004"/>
    </source>
</evidence>
<dbReference type="EMBL" id="GEDC01024454">
    <property type="protein sequence ID" value="JAS12844.1"/>
    <property type="molecule type" value="Transcribed_RNA"/>
</dbReference>
<dbReference type="GO" id="GO:0005789">
    <property type="term" value="C:endoplasmic reticulum membrane"/>
    <property type="evidence" value="ECO:0007669"/>
    <property type="project" value="UniProtKB-SubCell"/>
</dbReference>
<proteinExistence type="inferred from homology"/>
<keyword evidence="10 13" id="KW-0408">Iron</keyword>
<comment type="cofactor">
    <cofactor evidence="1 13">
        <name>heme</name>
        <dbReference type="ChEBI" id="CHEBI:30413"/>
    </cofactor>
</comment>
<keyword evidence="12 15" id="KW-0472">Membrane</keyword>
<evidence type="ECO:0000313" key="18">
    <source>
        <dbReference type="EMBL" id="JAS33794.1"/>
    </source>
</evidence>
<dbReference type="EMBL" id="GEDC01003504">
    <property type="protein sequence ID" value="JAS33794.1"/>
    <property type="molecule type" value="Transcribed_RNA"/>
</dbReference>
<dbReference type="SUPFAM" id="SSF48264">
    <property type="entry name" value="Cytochrome P450"/>
    <property type="match status" value="1"/>
</dbReference>
<dbReference type="InterPro" id="IPR002401">
    <property type="entry name" value="Cyt_P450_E_grp-I"/>
</dbReference>
<evidence type="ECO:0000256" key="15">
    <source>
        <dbReference type="SAM" id="Phobius"/>
    </source>
</evidence>
<dbReference type="PROSITE" id="PS00086">
    <property type="entry name" value="CYTOCHROME_P450"/>
    <property type="match status" value="1"/>
</dbReference>
<name>A0A1B6E7G5_9HEMI</name>
<evidence type="ECO:0000256" key="1">
    <source>
        <dbReference type="ARBA" id="ARBA00001971"/>
    </source>
</evidence>
<reference evidence="18" key="1">
    <citation type="submission" date="2015-12" db="EMBL/GenBank/DDBJ databases">
        <title>De novo transcriptome assembly of four potential Pierce s Disease insect vectors from Arizona vineyards.</title>
        <authorList>
            <person name="Tassone E.E."/>
        </authorList>
    </citation>
    <scope>NUCLEOTIDE SEQUENCE</scope>
</reference>
<dbReference type="PRINTS" id="PR00463">
    <property type="entry name" value="EP450I"/>
</dbReference>
<keyword evidence="7" id="KW-0256">Endoplasmic reticulum</keyword>
<dbReference type="PANTHER" id="PTHR24291:SF189">
    <property type="entry name" value="CYTOCHROME P450 4C3-RELATED"/>
    <property type="match status" value="1"/>
</dbReference>
<evidence type="ECO:0000256" key="12">
    <source>
        <dbReference type="ARBA" id="ARBA00023136"/>
    </source>
</evidence>
<dbReference type="InterPro" id="IPR017972">
    <property type="entry name" value="Cyt_P450_CS"/>
</dbReference>
<dbReference type="PRINTS" id="PR00385">
    <property type="entry name" value="P450"/>
</dbReference>
<organism evidence="18">
    <name type="scientific">Clastoptera arizonana</name>
    <name type="common">Arizona spittle bug</name>
    <dbReference type="NCBI Taxonomy" id="38151"/>
    <lineage>
        <taxon>Eukaryota</taxon>
        <taxon>Metazoa</taxon>
        <taxon>Ecdysozoa</taxon>
        <taxon>Arthropoda</taxon>
        <taxon>Hexapoda</taxon>
        <taxon>Insecta</taxon>
        <taxon>Pterygota</taxon>
        <taxon>Neoptera</taxon>
        <taxon>Paraneoptera</taxon>
        <taxon>Hemiptera</taxon>
        <taxon>Auchenorrhyncha</taxon>
        <taxon>Cercopoidea</taxon>
        <taxon>Clastopteridae</taxon>
        <taxon>Clastoptera</taxon>
    </lineage>
</organism>
<evidence type="ECO:0008006" key="19">
    <source>
        <dbReference type="Google" id="ProtNLM"/>
    </source>
</evidence>
<evidence type="ECO:0000256" key="9">
    <source>
        <dbReference type="ARBA" id="ARBA00023002"/>
    </source>
</evidence>
<dbReference type="InterPro" id="IPR050196">
    <property type="entry name" value="Cytochrome_P450_Monoox"/>
</dbReference>
<keyword evidence="5 13" id="KW-0349">Heme</keyword>
<comment type="subcellular location">
    <subcellularLocation>
        <location evidence="3">Endoplasmic reticulum membrane</location>
        <topology evidence="3">Peripheral membrane protein</topology>
    </subcellularLocation>
    <subcellularLocation>
        <location evidence="2">Microsome membrane</location>
        <topology evidence="2">Peripheral membrane protein</topology>
    </subcellularLocation>
</comment>
<dbReference type="Pfam" id="PF00067">
    <property type="entry name" value="p450"/>
    <property type="match status" value="1"/>
</dbReference>
<evidence type="ECO:0000313" key="17">
    <source>
        <dbReference type="EMBL" id="JAS12844.1"/>
    </source>
</evidence>
<keyword evidence="15" id="KW-0812">Transmembrane</keyword>
<evidence type="ECO:0000256" key="13">
    <source>
        <dbReference type="PIRSR" id="PIRSR602401-1"/>
    </source>
</evidence>
<gene>
    <name evidence="18" type="ORF">g.39196</name>
    <name evidence="17" type="ORF">g.39197</name>
    <name evidence="16" type="ORF">g.39199</name>
</gene>
<dbReference type="GO" id="GO:0004497">
    <property type="term" value="F:monooxygenase activity"/>
    <property type="evidence" value="ECO:0007669"/>
    <property type="project" value="UniProtKB-KW"/>
</dbReference>
<evidence type="ECO:0000256" key="4">
    <source>
        <dbReference type="ARBA" id="ARBA00010617"/>
    </source>
</evidence>
<comment type="similarity">
    <text evidence="4 14">Belongs to the cytochrome P450 family.</text>
</comment>
<dbReference type="Gene3D" id="1.10.630.10">
    <property type="entry name" value="Cytochrome P450"/>
    <property type="match status" value="1"/>
</dbReference>
<evidence type="ECO:0000256" key="14">
    <source>
        <dbReference type="RuleBase" id="RU000461"/>
    </source>
</evidence>
<evidence type="ECO:0000256" key="5">
    <source>
        <dbReference type="ARBA" id="ARBA00022617"/>
    </source>
</evidence>
<evidence type="ECO:0000256" key="11">
    <source>
        <dbReference type="ARBA" id="ARBA00023033"/>
    </source>
</evidence>
<keyword evidence="11 14" id="KW-0503">Monooxygenase</keyword>
<keyword evidence="6 13" id="KW-0479">Metal-binding</keyword>
<protein>
    <recommendedName>
        <fullName evidence="19">Cytochrome P450</fullName>
    </recommendedName>
</protein>